<dbReference type="InterPro" id="IPR036187">
    <property type="entry name" value="DNA_mismatch_repair_MutS_sf"/>
</dbReference>
<dbReference type="FunFam" id="1.10.1420.10:FF:000001">
    <property type="entry name" value="DNA mismatch repair protein MutS"/>
    <property type="match status" value="1"/>
</dbReference>
<dbReference type="InterPro" id="IPR007696">
    <property type="entry name" value="DNA_mismatch_repair_MutS_core"/>
</dbReference>
<keyword evidence="4 9" id="KW-0227">DNA damage</keyword>
<dbReference type="InterPro" id="IPR016151">
    <property type="entry name" value="DNA_mismatch_repair_MutS_N"/>
</dbReference>
<dbReference type="InterPro" id="IPR007695">
    <property type="entry name" value="DNA_mismatch_repair_MutS-lik_N"/>
</dbReference>
<reference evidence="12" key="1">
    <citation type="journal article" date="2023" name="Int. J. Syst. Evol. Microbiol.">
        <title>&lt;i&gt;Holtiella tumoricola&lt;/i&gt; gen. nov. sp. nov., isolated from a human clinical sample.</title>
        <authorList>
            <person name="Allen-Vercoe E."/>
            <person name="Daigneault M.C."/>
            <person name="Vancuren S.J."/>
            <person name="Cochrane K."/>
            <person name="O'Neal L.L."/>
            <person name="Sankaranarayanan K."/>
            <person name="Lawson P.A."/>
        </authorList>
    </citation>
    <scope>NUCLEOTIDE SEQUENCE</scope>
    <source>
        <strain evidence="12">CC70A</strain>
    </source>
</reference>
<dbReference type="GO" id="GO:0005829">
    <property type="term" value="C:cytosol"/>
    <property type="evidence" value="ECO:0007669"/>
    <property type="project" value="TreeGrafter"/>
</dbReference>
<dbReference type="NCBIfam" id="TIGR01070">
    <property type="entry name" value="mutS1"/>
    <property type="match status" value="1"/>
</dbReference>
<dbReference type="SUPFAM" id="SSF48334">
    <property type="entry name" value="DNA repair protein MutS, domain III"/>
    <property type="match status" value="1"/>
</dbReference>
<keyword evidence="6 9" id="KW-0238">DNA-binding</keyword>
<evidence type="ECO:0000313" key="13">
    <source>
        <dbReference type="Proteomes" id="UP001169242"/>
    </source>
</evidence>
<dbReference type="InterPro" id="IPR017261">
    <property type="entry name" value="DNA_mismatch_repair_MutS/MSH"/>
</dbReference>
<dbReference type="SMART" id="SM00534">
    <property type="entry name" value="MUTSac"/>
    <property type="match status" value="1"/>
</dbReference>
<feature type="binding site" evidence="9">
    <location>
        <begin position="627"/>
        <end position="634"/>
    </location>
    <ligand>
        <name>ATP</name>
        <dbReference type="ChEBI" id="CHEBI:30616"/>
    </ligand>
</feature>
<dbReference type="SUPFAM" id="SSF53150">
    <property type="entry name" value="DNA repair protein MutS, domain II"/>
    <property type="match status" value="1"/>
</dbReference>
<dbReference type="CDD" id="cd03284">
    <property type="entry name" value="ABC_MutS1"/>
    <property type="match status" value="1"/>
</dbReference>
<dbReference type="Gene3D" id="3.30.420.110">
    <property type="entry name" value="MutS, connector domain"/>
    <property type="match status" value="1"/>
</dbReference>
<accession>A0AA42J0S8</accession>
<dbReference type="GO" id="GO:0140664">
    <property type="term" value="F:ATP-dependent DNA damage sensor activity"/>
    <property type="evidence" value="ECO:0007669"/>
    <property type="project" value="InterPro"/>
</dbReference>
<dbReference type="InterPro" id="IPR007861">
    <property type="entry name" value="DNA_mismatch_repair_MutS_clamp"/>
</dbReference>
<evidence type="ECO:0000256" key="5">
    <source>
        <dbReference type="ARBA" id="ARBA00022840"/>
    </source>
</evidence>
<dbReference type="InterPro" id="IPR000432">
    <property type="entry name" value="DNA_mismatch_repair_MutS_C"/>
</dbReference>
<dbReference type="RefSeq" id="WP_271012172.1">
    <property type="nucleotide sequence ID" value="NZ_JAQIFT010000040.1"/>
</dbReference>
<keyword evidence="3 9" id="KW-0547">Nucleotide-binding</keyword>
<dbReference type="Gene3D" id="3.40.50.300">
    <property type="entry name" value="P-loop containing nucleotide triphosphate hydrolases"/>
    <property type="match status" value="1"/>
</dbReference>
<dbReference type="Pfam" id="PF05188">
    <property type="entry name" value="MutS_II"/>
    <property type="match status" value="1"/>
</dbReference>
<proteinExistence type="inferred from homology"/>
<organism evidence="12 13">
    <name type="scientific">Holtiella tumoricola</name>
    <dbReference type="NCBI Taxonomy" id="3018743"/>
    <lineage>
        <taxon>Bacteria</taxon>
        <taxon>Bacillati</taxon>
        <taxon>Bacillota</taxon>
        <taxon>Clostridia</taxon>
        <taxon>Lachnospirales</taxon>
        <taxon>Cellulosilyticaceae</taxon>
        <taxon>Holtiella</taxon>
    </lineage>
</organism>
<evidence type="ECO:0000256" key="4">
    <source>
        <dbReference type="ARBA" id="ARBA00022763"/>
    </source>
</evidence>
<dbReference type="InterPro" id="IPR005748">
    <property type="entry name" value="DNA_mismatch_repair_MutS"/>
</dbReference>
<dbReference type="SUPFAM" id="SSF52540">
    <property type="entry name" value="P-loop containing nucleoside triphosphate hydrolases"/>
    <property type="match status" value="1"/>
</dbReference>
<feature type="domain" description="DNA mismatch repair proteins mutS family" evidence="11">
    <location>
        <begin position="701"/>
        <end position="717"/>
    </location>
</feature>
<dbReference type="FunFam" id="3.40.1170.10:FF:000001">
    <property type="entry name" value="DNA mismatch repair protein MutS"/>
    <property type="match status" value="1"/>
</dbReference>
<dbReference type="FunFam" id="3.40.50.300:FF:001579">
    <property type="entry name" value="DNA mismatch repair protein MutS"/>
    <property type="match status" value="1"/>
</dbReference>
<dbReference type="EMBL" id="JAQIFT010000040">
    <property type="protein sequence ID" value="MDA3731690.1"/>
    <property type="molecule type" value="Genomic_DNA"/>
</dbReference>
<dbReference type="SMART" id="SM00533">
    <property type="entry name" value="MUTSd"/>
    <property type="match status" value="1"/>
</dbReference>
<dbReference type="PIRSF" id="PIRSF037677">
    <property type="entry name" value="DNA_mis_repair_Msh6"/>
    <property type="match status" value="1"/>
</dbReference>
<dbReference type="Gene3D" id="3.40.1170.10">
    <property type="entry name" value="DNA repair protein MutS, domain I"/>
    <property type="match status" value="1"/>
</dbReference>
<dbReference type="Proteomes" id="UP001169242">
    <property type="component" value="Unassembled WGS sequence"/>
</dbReference>
<evidence type="ECO:0000256" key="8">
    <source>
        <dbReference type="ARBA" id="ARBA00024647"/>
    </source>
</evidence>
<dbReference type="Pfam" id="PF01624">
    <property type="entry name" value="MutS_I"/>
    <property type="match status" value="1"/>
</dbReference>
<dbReference type="HAMAP" id="MF_00096">
    <property type="entry name" value="MutS"/>
    <property type="match status" value="1"/>
</dbReference>
<dbReference type="InterPro" id="IPR007860">
    <property type="entry name" value="DNA_mmatch_repair_MutS_con_dom"/>
</dbReference>
<dbReference type="GO" id="GO:0003684">
    <property type="term" value="F:damaged DNA binding"/>
    <property type="evidence" value="ECO:0007669"/>
    <property type="project" value="UniProtKB-UniRule"/>
</dbReference>
<evidence type="ECO:0000256" key="9">
    <source>
        <dbReference type="HAMAP-Rule" id="MF_00096"/>
    </source>
</evidence>
<evidence type="ECO:0000256" key="6">
    <source>
        <dbReference type="ARBA" id="ARBA00023125"/>
    </source>
</evidence>
<dbReference type="PANTHER" id="PTHR11361:SF34">
    <property type="entry name" value="DNA MISMATCH REPAIR PROTEIN MSH1, MITOCHONDRIAL"/>
    <property type="match status" value="1"/>
</dbReference>
<keyword evidence="7 9" id="KW-0234">DNA repair</keyword>
<dbReference type="InterPro" id="IPR045076">
    <property type="entry name" value="MutS"/>
</dbReference>
<dbReference type="Pfam" id="PF05192">
    <property type="entry name" value="MutS_III"/>
    <property type="match status" value="1"/>
</dbReference>
<comment type="similarity">
    <text evidence="1 9 10">Belongs to the DNA mismatch repair MutS family.</text>
</comment>
<dbReference type="GO" id="GO:0005524">
    <property type="term" value="F:ATP binding"/>
    <property type="evidence" value="ECO:0007669"/>
    <property type="project" value="UniProtKB-UniRule"/>
</dbReference>
<dbReference type="GO" id="GO:0030983">
    <property type="term" value="F:mismatched DNA binding"/>
    <property type="evidence" value="ECO:0007669"/>
    <property type="project" value="InterPro"/>
</dbReference>
<dbReference type="AlphaFoldDB" id="A0AA42J0S8"/>
<evidence type="ECO:0000256" key="1">
    <source>
        <dbReference type="ARBA" id="ARBA00006271"/>
    </source>
</evidence>
<dbReference type="PROSITE" id="PS00486">
    <property type="entry name" value="DNA_MISMATCH_REPAIR_2"/>
    <property type="match status" value="1"/>
</dbReference>
<dbReference type="PANTHER" id="PTHR11361">
    <property type="entry name" value="DNA MISMATCH REPAIR PROTEIN MUTS FAMILY MEMBER"/>
    <property type="match status" value="1"/>
</dbReference>
<evidence type="ECO:0000256" key="2">
    <source>
        <dbReference type="ARBA" id="ARBA00021982"/>
    </source>
</evidence>
<evidence type="ECO:0000313" key="12">
    <source>
        <dbReference type="EMBL" id="MDA3731690.1"/>
    </source>
</evidence>
<keyword evidence="5 9" id="KW-0067">ATP-binding</keyword>
<evidence type="ECO:0000256" key="7">
    <source>
        <dbReference type="ARBA" id="ARBA00023204"/>
    </source>
</evidence>
<dbReference type="Pfam" id="PF05190">
    <property type="entry name" value="MutS_IV"/>
    <property type="match status" value="1"/>
</dbReference>
<dbReference type="SUPFAM" id="SSF55271">
    <property type="entry name" value="DNA repair protein MutS, domain I"/>
    <property type="match status" value="1"/>
</dbReference>
<dbReference type="Gene3D" id="1.10.1420.10">
    <property type="match status" value="2"/>
</dbReference>
<evidence type="ECO:0000259" key="11">
    <source>
        <dbReference type="PROSITE" id="PS00486"/>
    </source>
</evidence>
<dbReference type="InterPro" id="IPR027417">
    <property type="entry name" value="P-loop_NTPase"/>
</dbReference>
<dbReference type="Pfam" id="PF00488">
    <property type="entry name" value="MutS_V"/>
    <property type="match status" value="1"/>
</dbReference>
<evidence type="ECO:0000256" key="3">
    <source>
        <dbReference type="ARBA" id="ARBA00022741"/>
    </source>
</evidence>
<comment type="function">
    <text evidence="8 9">This protein is involved in the repair of mismatches in DNA. It is possible that it carries out the mismatch recognition step. This protein has a weak ATPase activity.</text>
</comment>
<keyword evidence="13" id="KW-1185">Reference proteome</keyword>
<dbReference type="NCBIfam" id="NF003810">
    <property type="entry name" value="PRK05399.1"/>
    <property type="match status" value="1"/>
</dbReference>
<comment type="caution">
    <text evidence="12">The sequence shown here is derived from an EMBL/GenBank/DDBJ whole genome shotgun (WGS) entry which is preliminary data.</text>
</comment>
<dbReference type="InterPro" id="IPR036678">
    <property type="entry name" value="MutS_con_dom_sf"/>
</dbReference>
<gene>
    <name evidence="9 12" type="primary">mutS</name>
    <name evidence="12" type="ORF">PBV87_09395</name>
</gene>
<sequence length="938" mass="105189">MSVNKLNVTPMMRQYLDIKDENPDCVIFFRMGDFYEMFFEDAVTVSRELEITLTGRDCGLSERAPMCGVPFHAADNYVARLVEKGFKVAICEQLEDPSTTKGLVKRGVVRIVTPGTILEGSTIQEGKNNYITSLVRTEDHYGLSLCDVTTGEWLVTEVSIDQGDHKLMDELAKFAPVECLLDHRVYTDTKLPTHLKDRFNALVEEIPDHVLDYDLCEKLLLNHFHILGLDGIGLSNHPACVLACSSLLNYLKETQKNELSHLGQITFYNVNEFMLLDSATRRNLELTETLREKKRKGSLLHVLDHTQTAMGARYLRKCVEQPLIHQEAINARLSATEELKESLFLRDDIKASLSAIYDMERLVGRIAYGTCNAKDLIALKESLRVLPELHGHLETTTSHALRAMYNSFDDLSDLFERIDVSIIDEPPISLREGGLIKGGYNQEIDELRDVKTHGTNWLRDVETKEKEQTGIKNLKIKYNKVFGYFLEVTQSYNHLVPDYFIRKQTLSNCERYITEELKTIEEKILGADEKLQALEYKLFTEIRDFIAEHMDRLLRMSRLVAELDMLTSLAIAAEVNGYVKPLIDESDTLNIVGGRHPVVEKIIGQHQFIANDVYLNETDHQINLITGPNMAGKSTFMRQTALIVLMAQMGSFVPAESAHIGVVDRIFTRVGASDDLASGQSTFMVEMMEVSNILHHATKKSLLILDEIGRGTSTIDGLSIAWAIIEHIANHNKLGAKTLFATHYHELTELEKTIPSLRNYCVQVKEMGETIIFLHKIVPGSVDHSYGIQVAHLAGLPKEVLDRAHAIMAEIEGESSRDLRAVVETSSKAVEEHKLQTEQNTVPASAHVEASQASLTAEPISLAQTVSPSGQVSLLEPAQATPPAQMSLLGGSDLHVEIIDALEDADLMNMTPFEAMQLLFELKNQLNGKGSKKKKSRR</sequence>
<protein>
    <recommendedName>
        <fullName evidence="2 9">DNA mismatch repair protein MutS</fullName>
    </recommendedName>
</protein>
<dbReference type="GO" id="GO:0006298">
    <property type="term" value="P:mismatch repair"/>
    <property type="evidence" value="ECO:0007669"/>
    <property type="project" value="UniProtKB-UniRule"/>
</dbReference>
<name>A0AA42J0S8_9FIRM</name>
<evidence type="ECO:0000256" key="10">
    <source>
        <dbReference type="RuleBase" id="RU003756"/>
    </source>
</evidence>